<dbReference type="InParanoid" id="A0A3N4KHA6"/>
<name>A0A3N4KHA6_9PEZI</name>
<evidence type="ECO:0000256" key="2">
    <source>
        <dbReference type="SAM" id="SignalP"/>
    </source>
</evidence>
<keyword evidence="4" id="KW-1185">Reference proteome</keyword>
<feature type="region of interest" description="Disordered" evidence="1">
    <location>
        <begin position="375"/>
        <end position="394"/>
    </location>
</feature>
<evidence type="ECO:0000313" key="4">
    <source>
        <dbReference type="Proteomes" id="UP000277580"/>
    </source>
</evidence>
<feature type="signal peptide" evidence="2">
    <location>
        <begin position="1"/>
        <end position="21"/>
    </location>
</feature>
<proteinExistence type="predicted"/>
<organism evidence="3 4">
    <name type="scientific">Morchella conica CCBAS932</name>
    <dbReference type="NCBI Taxonomy" id="1392247"/>
    <lineage>
        <taxon>Eukaryota</taxon>
        <taxon>Fungi</taxon>
        <taxon>Dikarya</taxon>
        <taxon>Ascomycota</taxon>
        <taxon>Pezizomycotina</taxon>
        <taxon>Pezizomycetes</taxon>
        <taxon>Pezizales</taxon>
        <taxon>Morchellaceae</taxon>
        <taxon>Morchella</taxon>
    </lineage>
</organism>
<feature type="compositionally biased region" description="Basic and acidic residues" evidence="1">
    <location>
        <begin position="275"/>
        <end position="293"/>
    </location>
</feature>
<feature type="region of interest" description="Disordered" evidence="1">
    <location>
        <begin position="275"/>
        <end position="312"/>
    </location>
</feature>
<dbReference type="EMBL" id="ML119147">
    <property type="protein sequence ID" value="RPB09870.1"/>
    <property type="molecule type" value="Genomic_DNA"/>
</dbReference>
<feature type="region of interest" description="Disordered" evidence="1">
    <location>
        <begin position="55"/>
        <end position="92"/>
    </location>
</feature>
<gene>
    <name evidence="3" type="ORF">P167DRAFT_576735</name>
</gene>
<dbReference type="AlphaFoldDB" id="A0A3N4KHA6"/>
<reference evidence="3 4" key="1">
    <citation type="journal article" date="2018" name="Nat. Ecol. Evol.">
        <title>Pezizomycetes genomes reveal the molecular basis of ectomycorrhizal truffle lifestyle.</title>
        <authorList>
            <person name="Murat C."/>
            <person name="Payen T."/>
            <person name="Noel B."/>
            <person name="Kuo A."/>
            <person name="Morin E."/>
            <person name="Chen J."/>
            <person name="Kohler A."/>
            <person name="Krizsan K."/>
            <person name="Balestrini R."/>
            <person name="Da Silva C."/>
            <person name="Montanini B."/>
            <person name="Hainaut M."/>
            <person name="Levati E."/>
            <person name="Barry K.W."/>
            <person name="Belfiori B."/>
            <person name="Cichocki N."/>
            <person name="Clum A."/>
            <person name="Dockter R.B."/>
            <person name="Fauchery L."/>
            <person name="Guy J."/>
            <person name="Iotti M."/>
            <person name="Le Tacon F."/>
            <person name="Lindquist E.A."/>
            <person name="Lipzen A."/>
            <person name="Malagnac F."/>
            <person name="Mello A."/>
            <person name="Molinier V."/>
            <person name="Miyauchi S."/>
            <person name="Poulain J."/>
            <person name="Riccioni C."/>
            <person name="Rubini A."/>
            <person name="Sitrit Y."/>
            <person name="Splivallo R."/>
            <person name="Traeger S."/>
            <person name="Wang M."/>
            <person name="Zifcakova L."/>
            <person name="Wipf D."/>
            <person name="Zambonelli A."/>
            <person name="Paolocci F."/>
            <person name="Nowrousian M."/>
            <person name="Ottonello S."/>
            <person name="Baldrian P."/>
            <person name="Spatafora J.W."/>
            <person name="Henrissat B."/>
            <person name="Nagy L.G."/>
            <person name="Aury J.M."/>
            <person name="Wincker P."/>
            <person name="Grigoriev I.V."/>
            <person name="Bonfante P."/>
            <person name="Martin F.M."/>
        </authorList>
    </citation>
    <scope>NUCLEOTIDE SEQUENCE [LARGE SCALE GENOMIC DNA]</scope>
    <source>
        <strain evidence="3 4">CCBAS932</strain>
    </source>
</reference>
<evidence type="ECO:0000313" key="3">
    <source>
        <dbReference type="EMBL" id="RPB09870.1"/>
    </source>
</evidence>
<evidence type="ECO:0000256" key="1">
    <source>
        <dbReference type="SAM" id="MobiDB-lite"/>
    </source>
</evidence>
<feature type="chain" id="PRO_5018289654" evidence="2">
    <location>
        <begin position="22"/>
        <end position="1035"/>
    </location>
</feature>
<feature type="compositionally biased region" description="Polar residues" evidence="1">
    <location>
        <begin position="296"/>
        <end position="312"/>
    </location>
</feature>
<dbReference type="OrthoDB" id="5412203at2759"/>
<sequence>MVFALTYSSPFFVLLLKRVFCVSPFSACIISDKVVEGSTLQNLSKINMSANVQLPRAITRKPKQLDSPTESKSPTSNGSRNSSNSDSSSFTSVEDFNASKIPTHICGHTSPMKNKLKNIQSIHQAVPPTPLSRIPRPSCHLHKKVVLEEDLQARKLKSSVKRAVPVPVTCPHRNLDANPTADEHKPISKSKPIKPVSDMENSKKEATQVVVKQMQATETKPLTKGEQLKLAFAKGGAEKEATRAAKRAQMPFALPTAEEMQAQIKLETAARIKQRNEERDRVAQEEKAKKEATKSVALSEQSTSIGSANPPLTNSELIILRMANDAKKNEEERTVREADREALRRRCVDSIENATWSPPTSPAKRCERRIQPAISPQATPEEIRSEGYLPRGLPRPLQSAVQVQGPPEEIRSEDYLPRGLPRPIPSISQLQAAPEEVRGEGYLLTDVPGPTQPATPKTTIVTRKRSSCTISMPVPRQKKVVFELEYSDDDESVESPDPAFITIPEFRDSDEPNKSPLPPFVAHSESTGSPVLLSHVEQVQEKDVEAERAQILADLKTRVQIELDICKAQQRKRFGWVDKVIPPRTRQIFPPIVTGFENLGIYVPDPRNGTPDRCATSWGNYLTYPLDNVNMDLHRARHQAIQRCLTYFAEANKIRIKKLRFKHEYLHVPFEHHRAFKHDQLCIANTEGPVYDHQRTMSYRNSRFKHEPENCWNCHLATVPEVKTIWEVEDELQEEVYEEEESCMTELYDEDGFLIEENVCEFEDGYEREEDFYDGEVGVYQNNVHSEDKKSFEIGNIFDAEGLGINEQAAAPAYVQEVLEVVECLEAETTPRMIEENQLLQVKERFSTQLIALKANTKHSQAINISKIQPALLVHIKSLSPSILARTAKVFHTVFNSIILTNSIDTTVKLPLQRYFSDLFIVLTRSHNCARIFSYKYTTFFRVAAPSTLLVLSSITSATSITMPSLTIGSANAEENSAIKLLTQFSRENGITRGPVNVIKSWALDMPPCKQVVACVQKVGNVMRRIFGYATGENA</sequence>
<protein>
    <submittedName>
        <fullName evidence="3">Uncharacterized protein</fullName>
    </submittedName>
</protein>
<feature type="compositionally biased region" description="Low complexity" evidence="1">
    <location>
        <begin position="71"/>
        <end position="92"/>
    </location>
</feature>
<dbReference type="Proteomes" id="UP000277580">
    <property type="component" value="Unassembled WGS sequence"/>
</dbReference>
<feature type="region of interest" description="Disordered" evidence="1">
    <location>
        <begin position="169"/>
        <end position="201"/>
    </location>
</feature>
<keyword evidence="2" id="KW-0732">Signal</keyword>
<accession>A0A3N4KHA6</accession>